<proteinExistence type="predicted"/>
<evidence type="ECO:0000313" key="2">
    <source>
        <dbReference type="EMBL" id="GIH17524.1"/>
    </source>
</evidence>
<name>A0A8J3QUY5_9ACTN</name>
<feature type="transmembrane region" description="Helical" evidence="1">
    <location>
        <begin position="34"/>
        <end position="52"/>
    </location>
</feature>
<dbReference type="PANTHER" id="PTHR37314">
    <property type="entry name" value="SLR0142 PROTEIN"/>
    <property type="match status" value="1"/>
</dbReference>
<sequence>MPGRAVPRGWAVQALGLVAGYADAAAYLGLGHVFAANMTGNTVLLGIGVIAWATGRRLLPSTPLLAILSLAGFAVGALVAAVLLRRIAWRIGYRLGLLLEAGLLIAVAAGWTITGWSAAGRTAAGQRPGLYPELGLLIVLSAAMGAQSALAHRVGVRGVPTTVVTTSMVTALVGAASGKRRGAPTLAWVVYLVGGAAGAVGTEAFGAAVLWPLPAVLAVLAAKSSETDPVPEATRSGH</sequence>
<dbReference type="AlphaFoldDB" id="A0A8J3QUY5"/>
<dbReference type="PANTHER" id="PTHR37314:SF4">
    <property type="entry name" value="UPF0700 TRANSMEMBRANE PROTEIN YOAK"/>
    <property type="match status" value="1"/>
</dbReference>
<feature type="transmembrane region" description="Helical" evidence="1">
    <location>
        <begin position="188"/>
        <end position="211"/>
    </location>
</feature>
<keyword evidence="1" id="KW-0812">Transmembrane</keyword>
<feature type="transmembrane region" description="Helical" evidence="1">
    <location>
        <begin position="130"/>
        <end position="150"/>
    </location>
</feature>
<keyword evidence="1" id="KW-1133">Transmembrane helix</keyword>
<comment type="caution">
    <text evidence="2">The sequence shown here is derived from an EMBL/GenBank/DDBJ whole genome shotgun (WGS) entry which is preliminary data.</text>
</comment>
<evidence type="ECO:0008006" key="4">
    <source>
        <dbReference type="Google" id="ProtNLM"/>
    </source>
</evidence>
<dbReference type="Pfam" id="PF06912">
    <property type="entry name" value="DUF1275"/>
    <property type="match status" value="1"/>
</dbReference>
<keyword evidence="3" id="KW-1185">Reference proteome</keyword>
<feature type="transmembrane region" description="Helical" evidence="1">
    <location>
        <begin position="96"/>
        <end position="118"/>
    </location>
</feature>
<keyword evidence="1" id="KW-0472">Membrane</keyword>
<reference evidence="2" key="1">
    <citation type="submission" date="2021-01" db="EMBL/GenBank/DDBJ databases">
        <title>Whole genome shotgun sequence of Rugosimonospora africana NBRC 104875.</title>
        <authorList>
            <person name="Komaki H."/>
            <person name="Tamura T."/>
        </authorList>
    </citation>
    <scope>NUCLEOTIDE SEQUENCE</scope>
    <source>
        <strain evidence="2">NBRC 104875</strain>
    </source>
</reference>
<dbReference type="EMBL" id="BONZ01000055">
    <property type="protein sequence ID" value="GIH17524.1"/>
    <property type="molecule type" value="Genomic_DNA"/>
</dbReference>
<evidence type="ECO:0000313" key="3">
    <source>
        <dbReference type="Proteomes" id="UP000642748"/>
    </source>
</evidence>
<gene>
    <name evidence="2" type="ORF">Raf01_56960</name>
</gene>
<dbReference type="InterPro" id="IPR010699">
    <property type="entry name" value="DUF1275"/>
</dbReference>
<accession>A0A8J3QUY5</accession>
<evidence type="ECO:0000256" key="1">
    <source>
        <dbReference type="SAM" id="Phobius"/>
    </source>
</evidence>
<protein>
    <recommendedName>
        <fullName evidence="4">DUF1275 domain-containing protein</fullName>
    </recommendedName>
</protein>
<feature type="transmembrane region" description="Helical" evidence="1">
    <location>
        <begin position="64"/>
        <end position="84"/>
    </location>
</feature>
<dbReference type="RefSeq" id="WP_203921068.1">
    <property type="nucleotide sequence ID" value="NZ_BONZ01000055.1"/>
</dbReference>
<dbReference type="Proteomes" id="UP000642748">
    <property type="component" value="Unassembled WGS sequence"/>
</dbReference>
<organism evidence="2 3">
    <name type="scientific">Rugosimonospora africana</name>
    <dbReference type="NCBI Taxonomy" id="556532"/>
    <lineage>
        <taxon>Bacteria</taxon>
        <taxon>Bacillati</taxon>
        <taxon>Actinomycetota</taxon>
        <taxon>Actinomycetes</taxon>
        <taxon>Micromonosporales</taxon>
        <taxon>Micromonosporaceae</taxon>
        <taxon>Rugosimonospora</taxon>
    </lineage>
</organism>